<comment type="similarity">
    <text evidence="2">Belongs to the avidin/streptavidin family.</text>
</comment>
<dbReference type="InterPro" id="IPR005468">
    <property type="entry name" value="Avidin/str"/>
</dbReference>
<dbReference type="InterPro" id="IPR051764">
    <property type="entry name" value="Avidin/Streptavidin-rel"/>
</dbReference>
<feature type="binding site" evidence="6">
    <location>
        <position position="30"/>
    </location>
    <ligand>
        <name>biotin</name>
        <dbReference type="ChEBI" id="CHEBI:57586"/>
    </ligand>
</feature>
<dbReference type="InterPro" id="IPR005469">
    <property type="entry name" value="Avidin"/>
</dbReference>
<evidence type="ECO:0000256" key="4">
    <source>
        <dbReference type="ARBA" id="ARBA00022729"/>
    </source>
</evidence>
<dbReference type="Gene3D" id="2.40.128.30">
    <property type="entry name" value="Avidin-like"/>
    <property type="match status" value="1"/>
</dbReference>
<evidence type="ECO:0000256" key="5">
    <source>
        <dbReference type="ARBA" id="ARBA00023267"/>
    </source>
</evidence>
<keyword evidence="8" id="KW-1185">Reference proteome</keyword>
<dbReference type="PROSITE" id="PS51326">
    <property type="entry name" value="AVIDIN_2"/>
    <property type="match status" value="1"/>
</dbReference>
<dbReference type="SUPFAM" id="SSF50876">
    <property type="entry name" value="Avidin/streptavidin"/>
    <property type="match status" value="1"/>
</dbReference>
<evidence type="ECO:0000313" key="7">
    <source>
        <dbReference type="EMBL" id="PPK65480.1"/>
    </source>
</evidence>
<dbReference type="OrthoDB" id="9092901at2"/>
<keyword evidence="3" id="KW-0964">Secreted</keyword>
<feature type="binding site" evidence="6">
    <location>
        <position position="78"/>
    </location>
    <ligand>
        <name>biotin</name>
        <dbReference type="ChEBI" id="CHEBI:57586"/>
    </ligand>
</feature>
<dbReference type="PANTHER" id="PTHR34399">
    <property type="entry name" value="AVIDIN-RELATED"/>
    <property type="match status" value="1"/>
</dbReference>
<feature type="binding site" evidence="6">
    <location>
        <position position="41"/>
    </location>
    <ligand>
        <name>biotin</name>
        <dbReference type="ChEBI" id="CHEBI:57586"/>
    </ligand>
</feature>
<protein>
    <submittedName>
        <fullName evidence="7">Avidin family protein</fullName>
    </submittedName>
</protein>
<dbReference type="RefSeq" id="WP_104481234.1">
    <property type="nucleotide sequence ID" value="NZ_CP154825.1"/>
</dbReference>
<dbReference type="GO" id="GO:0005576">
    <property type="term" value="C:extracellular region"/>
    <property type="evidence" value="ECO:0007669"/>
    <property type="project" value="UniProtKB-SubCell"/>
</dbReference>
<dbReference type="InterPro" id="IPR036896">
    <property type="entry name" value="Avidin-like_sf"/>
</dbReference>
<dbReference type="EMBL" id="PTIX01000014">
    <property type="protein sequence ID" value="PPK65480.1"/>
    <property type="molecule type" value="Genomic_DNA"/>
</dbReference>
<feature type="binding site" evidence="6">
    <location>
        <position position="94"/>
    </location>
    <ligand>
        <name>biotin</name>
        <dbReference type="ChEBI" id="CHEBI:57586"/>
    </ligand>
</feature>
<reference evidence="7 8" key="1">
    <citation type="submission" date="2018-02" db="EMBL/GenBank/DDBJ databases">
        <title>Genomic Encyclopedia of Archaeal and Bacterial Type Strains, Phase II (KMG-II): from individual species to whole genera.</title>
        <authorList>
            <person name="Goeker M."/>
        </authorList>
    </citation>
    <scope>NUCLEOTIDE SEQUENCE [LARGE SCALE GENOMIC DNA]</scope>
    <source>
        <strain evidence="7 8">YU 961-1</strain>
    </source>
</reference>
<evidence type="ECO:0000313" key="8">
    <source>
        <dbReference type="Proteomes" id="UP000239203"/>
    </source>
</evidence>
<accession>A0A2S6GJW5</accession>
<dbReference type="Proteomes" id="UP000239203">
    <property type="component" value="Unassembled WGS sequence"/>
</dbReference>
<sequence length="147" mass="15769">MSVNGVWYNELNSKMTIATASDGVTLTGTYQSLVGNAPGVYALVGKYNAAPTAGYGAAVGWSVSWQNGVNDSNSLTTWSGQYFAVGREWISTTWLMVVQSTVKSVWESTMVAVDKFYRQPATDEEVEARLALGHASSHPLDVLGPRG</sequence>
<dbReference type="GO" id="GO:0009374">
    <property type="term" value="F:biotin binding"/>
    <property type="evidence" value="ECO:0007669"/>
    <property type="project" value="InterPro"/>
</dbReference>
<evidence type="ECO:0000256" key="2">
    <source>
        <dbReference type="ARBA" id="ARBA00006297"/>
    </source>
</evidence>
<evidence type="ECO:0000256" key="6">
    <source>
        <dbReference type="PIRSR" id="PIRSR605468-50"/>
    </source>
</evidence>
<dbReference type="AlphaFoldDB" id="A0A2S6GJW5"/>
<organism evidence="7 8">
    <name type="scientific">Actinokineospora auranticolor</name>
    <dbReference type="NCBI Taxonomy" id="155976"/>
    <lineage>
        <taxon>Bacteria</taxon>
        <taxon>Bacillati</taxon>
        <taxon>Actinomycetota</taxon>
        <taxon>Actinomycetes</taxon>
        <taxon>Pseudonocardiales</taxon>
        <taxon>Pseudonocardiaceae</taxon>
        <taxon>Actinokineospora</taxon>
    </lineage>
</organism>
<keyword evidence="5 6" id="KW-0092">Biotin</keyword>
<name>A0A2S6GJW5_9PSEU</name>
<feature type="binding site" evidence="6">
    <location>
        <position position="106"/>
    </location>
    <ligand>
        <name>biotin</name>
        <dbReference type="ChEBI" id="CHEBI:57586"/>
    </ligand>
</feature>
<proteinExistence type="inferred from homology"/>
<keyword evidence="4" id="KW-0732">Signal</keyword>
<dbReference type="Pfam" id="PF01382">
    <property type="entry name" value="Avidin"/>
    <property type="match status" value="1"/>
</dbReference>
<gene>
    <name evidence="7" type="ORF">CLV40_114132</name>
</gene>
<evidence type="ECO:0000256" key="1">
    <source>
        <dbReference type="ARBA" id="ARBA00004613"/>
    </source>
</evidence>
<dbReference type="PRINTS" id="PR00709">
    <property type="entry name" value="AVIDIN"/>
</dbReference>
<comment type="subcellular location">
    <subcellularLocation>
        <location evidence="1">Secreted</location>
    </subcellularLocation>
</comment>
<evidence type="ECO:0000256" key="3">
    <source>
        <dbReference type="ARBA" id="ARBA00022525"/>
    </source>
</evidence>
<comment type="caution">
    <text evidence="7">The sequence shown here is derived from an EMBL/GenBank/DDBJ whole genome shotgun (WGS) entry which is preliminary data.</text>
</comment>